<name>A0A371GMH2_MUCPR</name>
<dbReference type="Proteomes" id="UP000257109">
    <property type="component" value="Unassembled WGS sequence"/>
</dbReference>
<reference evidence="1" key="1">
    <citation type="submission" date="2018-05" db="EMBL/GenBank/DDBJ databases">
        <title>Draft genome of Mucuna pruriens seed.</title>
        <authorList>
            <person name="Nnadi N.E."/>
            <person name="Vos R."/>
            <person name="Hasami M.H."/>
            <person name="Devisetty U.K."/>
            <person name="Aguiy J.C."/>
        </authorList>
    </citation>
    <scope>NUCLEOTIDE SEQUENCE [LARGE SCALE GENOMIC DNA]</scope>
    <source>
        <strain evidence="1">JCA_2017</strain>
    </source>
</reference>
<dbReference type="InterPro" id="IPR036875">
    <property type="entry name" value="Znf_CCHC_sf"/>
</dbReference>
<accession>A0A371GMH2</accession>
<dbReference type="EMBL" id="QJKJ01005047">
    <property type="protein sequence ID" value="RDX91724.1"/>
    <property type="molecule type" value="Genomic_DNA"/>
</dbReference>
<feature type="non-terminal residue" evidence="1">
    <location>
        <position position="1"/>
    </location>
</feature>
<sequence length="161" mass="18920">MVFNLLGLSFLELKTTIRFLIAFQNFGNLRVLPFKKICTCSREKRKENDLTTLKVGDSKKNDKHKKYSKEENNEIVCFKCKKPSHRKIVCPKLKKRQHHKKEKSLLTTWQDLDRNRPWLVGLQAANSSGLDHLTWYSEHNPNSHQVLKMLVANLYFSSLLH</sequence>
<dbReference type="GO" id="GO:0003676">
    <property type="term" value="F:nucleic acid binding"/>
    <property type="evidence" value="ECO:0007669"/>
    <property type="project" value="InterPro"/>
</dbReference>
<gene>
    <name evidence="1" type="ORF">CR513_26247</name>
</gene>
<organism evidence="1 2">
    <name type="scientific">Mucuna pruriens</name>
    <name type="common">Velvet bean</name>
    <name type="synonym">Dolichos pruriens</name>
    <dbReference type="NCBI Taxonomy" id="157652"/>
    <lineage>
        <taxon>Eukaryota</taxon>
        <taxon>Viridiplantae</taxon>
        <taxon>Streptophyta</taxon>
        <taxon>Embryophyta</taxon>
        <taxon>Tracheophyta</taxon>
        <taxon>Spermatophyta</taxon>
        <taxon>Magnoliopsida</taxon>
        <taxon>eudicotyledons</taxon>
        <taxon>Gunneridae</taxon>
        <taxon>Pentapetalae</taxon>
        <taxon>rosids</taxon>
        <taxon>fabids</taxon>
        <taxon>Fabales</taxon>
        <taxon>Fabaceae</taxon>
        <taxon>Papilionoideae</taxon>
        <taxon>50 kb inversion clade</taxon>
        <taxon>NPAAA clade</taxon>
        <taxon>indigoferoid/millettioid clade</taxon>
        <taxon>Phaseoleae</taxon>
        <taxon>Mucuna</taxon>
    </lineage>
</organism>
<proteinExistence type="predicted"/>
<dbReference type="AlphaFoldDB" id="A0A371GMH2"/>
<evidence type="ECO:0000313" key="1">
    <source>
        <dbReference type="EMBL" id="RDX91724.1"/>
    </source>
</evidence>
<protein>
    <recommendedName>
        <fullName evidence="3">CCHC-type domain-containing protein</fullName>
    </recommendedName>
</protein>
<dbReference type="SUPFAM" id="SSF57756">
    <property type="entry name" value="Retrovirus zinc finger-like domains"/>
    <property type="match status" value="1"/>
</dbReference>
<dbReference type="GO" id="GO:0008270">
    <property type="term" value="F:zinc ion binding"/>
    <property type="evidence" value="ECO:0007669"/>
    <property type="project" value="InterPro"/>
</dbReference>
<evidence type="ECO:0008006" key="3">
    <source>
        <dbReference type="Google" id="ProtNLM"/>
    </source>
</evidence>
<evidence type="ECO:0000313" key="2">
    <source>
        <dbReference type="Proteomes" id="UP000257109"/>
    </source>
</evidence>
<keyword evidence="2" id="KW-1185">Reference proteome</keyword>
<comment type="caution">
    <text evidence="1">The sequence shown here is derived from an EMBL/GenBank/DDBJ whole genome shotgun (WGS) entry which is preliminary data.</text>
</comment>